<dbReference type="Proteomes" id="UP000784294">
    <property type="component" value="Unassembled WGS sequence"/>
</dbReference>
<protein>
    <submittedName>
        <fullName evidence="1">Uncharacterized protein</fullName>
    </submittedName>
</protein>
<accession>A0A3S5A054</accession>
<evidence type="ECO:0000313" key="2">
    <source>
        <dbReference type="Proteomes" id="UP000784294"/>
    </source>
</evidence>
<organism evidence="1 2">
    <name type="scientific">Protopolystoma xenopodis</name>
    <dbReference type="NCBI Taxonomy" id="117903"/>
    <lineage>
        <taxon>Eukaryota</taxon>
        <taxon>Metazoa</taxon>
        <taxon>Spiralia</taxon>
        <taxon>Lophotrochozoa</taxon>
        <taxon>Platyhelminthes</taxon>
        <taxon>Monogenea</taxon>
        <taxon>Polyopisthocotylea</taxon>
        <taxon>Polystomatidea</taxon>
        <taxon>Polystomatidae</taxon>
        <taxon>Protopolystoma</taxon>
    </lineage>
</organism>
<evidence type="ECO:0000313" key="1">
    <source>
        <dbReference type="EMBL" id="VEL11437.1"/>
    </source>
</evidence>
<keyword evidence="2" id="KW-1185">Reference proteome</keyword>
<comment type="caution">
    <text evidence="1">The sequence shown here is derived from an EMBL/GenBank/DDBJ whole genome shotgun (WGS) entry which is preliminary data.</text>
</comment>
<dbReference type="EMBL" id="CAAALY010011790">
    <property type="protein sequence ID" value="VEL11437.1"/>
    <property type="molecule type" value="Genomic_DNA"/>
</dbReference>
<name>A0A3S5A054_9PLAT</name>
<sequence>MAANACLLSTLIFAPPSLHWGCQRRLRFFPPLPAVAQHTQAITPVSRLEPTLPFSIRPCDGSSASSRFQFCRLGRYFPNLVVGMCLCLCAAYENHPVGVAKNVGLHDWCRDFSSGSNAMPSLPPRATLLKRPDSTRMMRASAGDDKCIVPVSACFPL</sequence>
<gene>
    <name evidence="1" type="ORF">PXEA_LOCUS4877</name>
</gene>
<reference evidence="1" key="1">
    <citation type="submission" date="2018-11" db="EMBL/GenBank/DDBJ databases">
        <authorList>
            <consortium name="Pathogen Informatics"/>
        </authorList>
    </citation>
    <scope>NUCLEOTIDE SEQUENCE</scope>
</reference>
<proteinExistence type="predicted"/>
<dbReference type="AlphaFoldDB" id="A0A3S5A054"/>